<dbReference type="AlphaFoldDB" id="A0A232FAG2"/>
<evidence type="ECO:0000313" key="1">
    <source>
        <dbReference type="EMBL" id="OXU27423.1"/>
    </source>
</evidence>
<sequence>MRKVKYYQWTSHSSITVKRFKKKETNSILTINRRSSPQPIQGDTSDAGREASEVLDLSWQSISRFHQFQFLARSSCSGGGRCRSRSRSLQCRVQTFLAHLPYLPAEAVHRLLLLRLSLRSGAAIWMRRRGFAVDCEEVKVNWLLILSTIGRLDKILR</sequence>
<name>A0A232FAG2_9HYME</name>
<protein>
    <submittedName>
        <fullName evidence="1">Uncharacterized protein</fullName>
    </submittedName>
</protein>
<proteinExistence type="predicted"/>
<dbReference type="Proteomes" id="UP000215335">
    <property type="component" value="Unassembled WGS sequence"/>
</dbReference>
<accession>A0A232FAG2</accession>
<evidence type="ECO:0000313" key="2">
    <source>
        <dbReference type="Proteomes" id="UP000215335"/>
    </source>
</evidence>
<comment type="caution">
    <text evidence="1">The sequence shown here is derived from an EMBL/GenBank/DDBJ whole genome shotgun (WGS) entry which is preliminary data.</text>
</comment>
<feature type="non-terminal residue" evidence="1">
    <location>
        <position position="157"/>
    </location>
</feature>
<gene>
    <name evidence="1" type="ORF">TSAR_004920</name>
</gene>
<dbReference type="EMBL" id="NNAY01000604">
    <property type="protein sequence ID" value="OXU27423.1"/>
    <property type="molecule type" value="Genomic_DNA"/>
</dbReference>
<organism evidence="1 2">
    <name type="scientific">Trichomalopsis sarcophagae</name>
    <dbReference type="NCBI Taxonomy" id="543379"/>
    <lineage>
        <taxon>Eukaryota</taxon>
        <taxon>Metazoa</taxon>
        <taxon>Ecdysozoa</taxon>
        <taxon>Arthropoda</taxon>
        <taxon>Hexapoda</taxon>
        <taxon>Insecta</taxon>
        <taxon>Pterygota</taxon>
        <taxon>Neoptera</taxon>
        <taxon>Endopterygota</taxon>
        <taxon>Hymenoptera</taxon>
        <taxon>Apocrita</taxon>
        <taxon>Proctotrupomorpha</taxon>
        <taxon>Chalcidoidea</taxon>
        <taxon>Pteromalidae</taxon>
        <taxon>Pteromalinae</taxon>
        <taxon>Trichomalopsis</taxon>
    </lineage>
</organism>
<keyword evidence="2" id="KW-1185">Reference proteome</keyword>
<reference evidence="1 2" key="1">
    <citation type="journal article" date="2017" name="Curr. Biol.">
        <title>The Evolution of Venom by Co-option of Single-Copy Genes.</title>
        <authorList>
            <person name="Martinson E.O."/>
            <person name="Mrinalini"/>
            <person name="Kelkar Y.D."/>
            <person name="Chang C.H."/>
            <person name="Werren J.H."/>
        </authorList>
    </citation>
    <scope>NUCLEOTIDE SEQUENCE [LARGE SCALE GENOMIC DNA]</scope>
    <source>
        <strain evidence="1 2">Alberta</strain>
        <tissue evidence="1">Whole body</tissue>
    </source>
</reference>